<dbReference type="PANTHER" id="PTHR19308">
    <property type="entry name" value="PHOSPHATIDYLCHOLINE TRANSFER PROTEIN"/>
    <property type="match status" value="1"/>
</dbReference>
<dbReference type="InterPro" id="IPR028347">
    <property type="entry name" value="START_dom_prot"/>
</dbReference>
<dbReference type="AlphaFoldDB" id="A0AAE3H7N5"/>
<keyword evidence="3" id="KW-1185">Reference proteome</keyword>
<dbReference type="GO" id="GO:0005737">
    <property type="term" value="C:cytoplasm"/>
    <property type="evidence" value="ECO:0007669"/>
    <property type="project" value="UniProtKB-ARBA"/>
</dbReference>
<dbReference type="PROSITE" id="PS50848">
    <property type="entry name" value="START"/>
    <property type="match status" value="1"/>
</dbReference>
<dbReference type="Pfam" id="PF01852">
    <property type="entry name" value="START"/>
    <property type="match status" value="1"/>
</dbReference>
<reference evidence="2 3" key="1">
    <citation type="submission" date="2018-11" db="EMBL/GenBank/DDBJ databases">
        <title>Novel bacteria species description.</title>
        <authorList>
            <person name="Han J.-H."/>
        </authorList>
    </citation>
    <scope>NUCLEOTIDE SEQUENCE [LARGE SCALE GENOMIC DNA]</scope>
    <source>
        <strain evidence="2 3">KCTC23259</strain>
    </source>
</reference>
<feature type="domain" description="START" evidence="1">
    <location>
        <begin position="24"/>
        <end position="201"/>
    </location>
</feature>
<protein>
    <recommendedName>
        <fullName evidence="1">START domain-containing protein</fullName>
    </recommendedName>
</protein>
<dbReference type="Proteomes" id="UP001204144">
    <property type="component" value="Unassembled WGS sequence"/>
</dbReference>
<accession>A0AAE3H7N5</accession>
<dbReference type="InterPro" id="IPR002913">
    <property type="entry name" value="START_lipid-bd_dom"/>
</dbReference>
<name>A0AAE3H7N5_9BACT</name>
<dbReference type="PIRSF" id="PIRSF039033">
    <property type="entry name" value="START_dom"/>
    <property type="match status" value="1"/>
</dbReference>
<evidence type="ECO:0000313" key="3">
    <source>
        <dbReference type="Proteomes" id="UP001204144"/>
    </source>
</evidence>
<dbReference type="SUPFAM" id="SSF55961">
    <property type="entry name" value="Bet v1-like"/>
    <property type="match status" value="1"/>
</dbReference>
<evidence type="ECO:0000259" key="1">
    <source>
        <dbReference type="PROSITE" id="PS50848"/>
    </source>
</evidence>
<dbReference type="EMBL" id="RJUF01000175">
    <property type="protein sequence ID" value="MCP9764610.1"/>
    <property type="molecule type" value="Genomic_DNA"/>
</dbReference>
<dbReference type="Gene3D" id="3.30.530.20">
    <property type="match status" value="1"/>
</dbReference>
<dbReference type="InterPro" id="IPR051213">
    <property type="entry name" value="START_lipid_transfer"/>
</dbReference>
<dbReference type="PANTHER" id="PTHR19308:SF14">
    <property type="entry name" value="START DOMAIN-CONTAINING PROTEIN"/>
    <property type="match status" value="1"/>
</dbReference>
<evidence type="ECO:0000313" key="2">
    <source>
        <dbReference type="EMBL" id="MCP9764610.1"/>
    </source>
</evidence>
<comment type="caution">
    <text evidence="2">The sequence shown here is derived from an EMBL/GenBank/DDBJ whole genome shotgun (WGS) entry which is preliminary data.</text>
</comment>
<dbReference type="InterPro" id="IPR023393">
    <property type="entry name" value="START-like_dom_sf"/>
</dbReference>
<proteinExistence type="predicted"/>
<dbReference type="GO" id="GO:0008289">
    <property type="term" value="F:lipid binding"/>
    <property type="evidence" value="ECO:0007669"/>
    <property type="project" value="InterPro"/>
</dbReference>
<gene>
    <name evidence="2" type="ORF">EGI31_16855</name>
</gene>
<sequence length="218" mass="24730">MDRIMKSTLGILSFILTTTIFSYSQSNDWKFVKKIDGISIYHRKVGNGNLKDVKIETTFDSNLSTIVEALLDVPSFNKWIYKVEYSKTLRIIGPNQVEYHNRINMPWPAVDRDIVAINKISQNAVTKEVISEDVCNWKGLPLDKNFVRIKDFYAKWTLNVVNGGVKGTYIFHSDPGGDLPAAMVNLFIDEGPLNSIKGLKKMIALDKYKTRNSHGIVN</sequence>
<organism evidence="2 3">
    <name type="scientific">Lacihabitans soyangensis</name>
    <dbReference type="NCBI Taxonomy" id="869394"/>
    <lineage>
        <taxon>Bacteria</taxon>
        <taxon>Pseudomonadati</taxon>
        <taxon>Bacteroidota</taxon>
        <taxon>Cytophagia</taxon>
        <taxon>Cytophagales</taxon>
        <taxon>Leadbetterellaceae</taxon>
        <taxon>Lacihabitans</taxon>
    </lineage>
</organism>